<name>A0A835ML94_9ROSI</name>
<dbReference type="Pfam" id="PF12552">
    <property type="entry name" value="DUF3741"/>
    <property type="match status" value="1"/>
</dbReference>
<proteinExistence type="predicted"/>
<feature type="compositionally biased region" description="Basic and acidic residues" evidence="1">
    <location>
        <begin position="459"/>
        <end position="477"/>
    </location>
</feature>
<dbReference type="InterPro" id="IPR025486">
    <property type="entry name" value="DUF4378"/>
</dbReference>
<evidence type="ECO:0000313" key="5">
    <source>
        <dbReference type="Proteomes" id="UP000657918"/>
    </source>
</evidence>
<comment type="caution">
    <text evidence="4">The sequence shown here is derived from an EMBL/GenBank/DDBJ whole genome shotgun (WGS) entry which is preliminary data.</text>
</comment>
<dbReference type="OrthoDB" id="758104at2759"/>
<evidence type="ECO:0000313" key="4">
    <source>
        <dbReference type="EMBL" id="KAF9665106.1"/>
    </source>
</evidence>
<evidence type="ECO:0008006" key="6">
    <source>
        <dbReference type="Google" id="ProtNLM"/>
    </source>
</evidence>
<feature type="region of interest" description="Disordered" evidence="1">
    <location>
        <begin position="459"/>
        <end position="482"/>
    </location>
</feature>
<feature type="domain" description="DUF3741" evidence="2">
    <location>
        <begin position="265"/>
        <end position="305"/>
    </location>
</feature>
<dbReference type="InterPro" id="IPR022212">
    <property type="entry name" value="DUF3741"/>
</dbReference>
<evidence type="ECO:0000259" key="2">
    <source>
        <dbReference type="Pfam" id="PF12552"/>
    </source>
</evidence>
<gene>
    <name evidence="4" type="ORF">SADUNF_Sadunf16G0087700</name>
</gene>
<evidence type="ECO:0000256" key="1">
    <source>
        <dbReference type="SAM" id="MobiDB-lite"/>
    </source>
</evidence>
<dbReference type="PANTHER" id="PTHR47071:SF9">
    <property type="entry name" value="TRM32-LIKE PROTEIN (DUF3741)"/>
    <property type="match status" value="1"/>
</dbReference>
<dbReference type="PANTHER" id="PTHR47071">
    <property type="entry name" value="PROTEIN TRM32"/>
    <property type="match status" value="1"/>
</dbReference>
<dbReference type="AlphaFoldDB" id="A0A835ML94"/>
<dbReference type="Proteomes" id="UP000657918">
    <property type="component" value="Chromosome 16"/>
</dbReference>
<accession>A0A835ML94</accession>
<dbReference type="Pfam" id="PF14309">
    <property type="entry name" value="DUF4378"/>
    <property type="match status" value="1"/>
</dbReference>
<dbReference type="EMBL" id="JADGMS010000016">
    <property type="protein sequence ID" value="KAF9665106.1"/>
    <property type="molecule type" value="Genomic_DNA"/>
</dbReference>
<reference evidence="4 5" key="1">
    <citation type="submission" date="2020-10" db="EMBL/GenBank/DDBJ databases">
        <title>Plant Genome Project.</title>
        <authorList>
            <person name="Zhang R.-G."/>
        </authorList>
    </citation>
    <scope>NUCLEOTIDE SEQUENCE [LARGE SCALE GENOMIC DNA]</scope>
    <source>
        <strain evidence="4">FAFU-HL-1</strain>
        <tissue evidence="4">Leaf</tissue>
    </source>
</reference>
<evidence type="ECO:0000259" key="3">
    <source>
        <dbReference type="Pfam" id="PF14309"/>
    </source>
</evidence>
<sequence length="899" mass="101107">MGKNSEHHTSSVSIENNHPGCMWSILHVLKYHHWRYVKKKLHHKSGNRKHAKDGFSELESTKQPLIILSCLPAIISILVGSQTLEKYPFESSVTVELRMWYHLLGDGNPGNMITDSKDGNHHSIVIDKKTQSISVTKASVKSRIKSRISDELSKRKGQHCRSSTYPIRSPLMRTDSFHHTELSDEDLVSDIRLGDGCPTIAGEQTSSTTRLLDPPVPTSLEEYNCEDCGPMLTSNHLGHNHFDVTEKELNENHSLLQENSNGKTQKSVHVKDLNMDASAQQSKGILDALDMINIDKDCFVRDLQESTNPLAHYMHHHYTFTTKMGYSVSFPLPGSSYDIGFRAREGKQKQEGLEKLQAGSHTQKSVEPKYREYIRSKSMSSIAAANSSLGSSHHIKNHAQNQVVVKHFKNLKQKIRNAIKESKNEKHRITMDSVLDKIPHGHRFSKNFERIGVDNMMDHFNSRDGTDSPKSSDDYDHSLPSTSNSELYRISRTVSFSESLDRYCELYDSSFNKEAKQQYPETLKMKAEDGVSFQTSAAKSMRRIFSLPDLKSYPYCGEDCSGSFPSSHVGTITDGTVSTRGNFCEQNSHSHHTASRQFLGVDTEIHVKRNNVESASDSVVGYQLGTTLVSNVETHANCTLVGDDLSNLMTVDKRDIRSPIQTITEVVELTTLPFPDSKLQDVTTWPANILVTEECNMDTHTMTVTEDGIEKIDFSSYILNNGSRSSQVNAKDKAEFDYVKDVLTLSGITGNALHGTWNSDDQPVHHSIFEEAEGCMLLDPECCGNEDGGNCHHLLLFDLINEVLMEIYVNSYTYYPVPLSSLSHVRPMPVERHILEEVWTNISWYLSSTTEGDRSLDYALSRDLAKSDGWLKLHYDTECAGLELGDLIFEDLLDEILCA</sequence>
<feature type="domain" description="DUF4378" evidence="3">
    <location>
        <begin position="735"/>
        <end position="895"/>
    </location>
</feature>
<organism evidence="4 5">
    <name type="scientific">Salix dunnii</name>
    <dbReference type="NCBI Taxonomy" id="1413687"/>
    <lineage>
        <taxon>Eukaryota</taxon>
        <taxon>Viridiplantae</taxon>
        <taxon>Streptophyta</taxon>
        <taxon>Embryophyta</taxon>
        <taxon>Tracheophyta</taxon>
        <taxon>Spermatophyta</taxon>
        <taxon>Magnoliopsida</taxon>
        <taxon>eudicotyledons</taxon>
        <taxon>Gunneridae</taxon>
        <taxon>Pentapetalae</taxon>
        <taxon>rosids</taxon>
        <taxon>fabids</taxon>
        <taxon>Malpighiales</taxon>
        <taxon>Salicaceae</taxon>
        <taxon>Saliceae</taxon>
        <taxon>Salix</taxon>
    </lineage>
</organism>
<protein>
    <recommendedName>
        <fullName evidence="6">DUF4378 domain-containing protein</fullName>
    </recommendedName>
</protein>
<keyword evidence="5" id="KW-1185">Reference proteome</keyword>
<dbReference type="InterPro" id="IPR044257">
    <property type="entry name" value="TRM32-like"/>
</dbReference>